<evidence type="ECO:0000313" key="2">
    <source>
        <dbReference type="EMBL" id="CAI2767025.1"/>
    </source>
</evidence>
<dbReference type="Proteomes" id="UP000474567">
    <property type="component" value="Unassembled WGS sequence"/>
</dbReference>
<accession>A0A9W4X6C6</accession>
<protein>
    <submittedName>
        <fullName evidence="2">Uncharacterized protein</fullName>
    </submittedName>
</protein>
<proteinExistence type="predicted"/>
<dbReference type="RefSeq" id="WP_173968352.1">
    <property type="nucleotide sequence ID" value="NZ_BOVI01000002.1"/>
</dbReference>
<evidence type="ECO:0000313" key="3">
    <source>
        <dbReference type="Proteomes" id="UP000474567"/>
    </source>
</evidence>
<dbReference type="EMBL" id="OX336425">
    <property type="protein sequence ID" value="CAI2767025.1"/>
    <property type="molecule type" value="Genomic_DNA"/>
</dbReference>
<sequence length="390" mass="45945">MNFIDIDRFLSNGRNILNDNIKLALYKENENIFDVIDFDNEEVFNEPLLFSYFNCIDSERSNLNSLICGFTDVLEEVKVTTDNCGRFYIPNVGWFSTTYFDVNLVFKIKNFELYKDELAVKFHFEKVQKIENTKIEILKYPISLLKQFYFNYENKLLDVEVEEISKTHFATITAAYNLIKMYCPEYFLLVEKYSPKCVVFRLDNLQRNSFAALSAHGIVFFNAFQDDYNEVFFIDDIAKQSGHVILNTLLADKDLFFKGDKNFILDVIEIEEVGFKEVVTINMKFHNIFSYYCSLICLDACLDNNVFCAEKKHEAFGRISFYLNKYAQDVIKIENLAQNFFSENGMIMYNEIKDKCSMIKEKWFSVLKDIDLSNQPYNFTYSKFLEINPI</sequence>
<reference evidence="2" key="2">
    <citation type="submission" date="2022-09" db="EMBL/GenBank/DDBJ databases">
        <authorList>
            <person name="Duchaud E."/>
        </authorList>
    </citation>
    <scope>NUCLEOTIDE SEQUENCE</scope>
    <source>
        <strain evidence="2">TRV642</strain>
    </source>
</reference>
<evidence type="ECO:0000313" key="1">
    <source>
        <dbReference type="EMBL" id="CAA9203006.1"/>
    </source>
</evidence>
<organism evidence="2 4">
    <name type="scientific">Flavobacterium collinsii</name>
    <dbReference type="NCBI Taxonomy" id="1114861"/>
    <lineage>
        <taxon>Bacteria</taxon>
        <taxon>Pseudomonadati</taxon>
        <taxon>Bacteroidota</taxon>
        <taxon>Flavobacteriia</taxon>
        <taxon>Flavobacteriales</taxon>
        <taxon>Flavobacteriaceae</taxon>
        <taxon>Flavobacterium</taxon>
    </lineage>
</organism>
<name>A0A9W4X6C6_9FLAO</name>
<keyword evidence="3" id="KW-1185">Reference proteome</keyword>
<reference evidence="1 3" key="1">
    <citation type="submission" date="2020-02" db="EMBL/GenBank/DDBJ databases">
        <authorList>
            <person name="Criscuolo A."/>
        </authorList>
    </citation>
    <scope>NUCLEOTIDE SEQUENCE [LARGE SCALE GENOMIC DNA]</scope>
    <source>
        <strain evidence="1">CECT7796</strain>
    </source>
</reference>
<dbReference type="Proteomes" id="UP001152749">
    <property type="component" value="Chromosome"/>
</dbReference>
<gene>
    <name evidence="1" type="ORF">FLACOL7796_04562</name>
    <name evidence="2" type="ORF">TRV642_2114</name>
</gene>
<dbReference type="KEGG" id="fcs:TRV642_2114"/>
<dbReference type="AlphaFoldDB" id="A0A9W4X6C6"/>
<dbReference type="EMBL" id="CADCST010000157">
    <property type="protein sequence ID" value="CAA9203006.1"/>
    <property type="molecule type" value="Genomic_DNA"/>
</dbReference>
<evidence type="ECO:0000313" key="4">
    <source>
        <dbReference type="Proteomes" id="UP001152749"/>
    </source>
</evidence>